<gene>
    <name evidence="1" type="ORF">DCK97_18200</name>
</gene>
<reference evidence="1 2" key="1">
    <citation type="journal article" date="2018" name="Nat. Biotechnol.">
        <title>A standardized bacterial taxonomy based on genome phylogeny substantially revises the tree of life.</title>
        <authorList>
            <person name="Parks D.H."/>
            <person name="Chuvochina M."/>
            <person name="Waite D.W."/>
            <person name="Rinke C."/>
            <person name="Skarshewski A."/>
            <person name="Chaumeil P.A."/>
            <person name="Hugenholtz P."/>
        </authorList>
    </citation>
    <scope>NUCLEOTIDE SEQUENCE [LARGE SCALE GENOMIC DNA]</scope>
    <source>
        <strain evidence="1">UBA8739</strain>
    </source>
</reference>
<organism evidence="1 2">
    <name type="scientific">Tistrella mobilis</name>
    <dbReference type="NCBI Taxonomy" id="171437"/>
    <lineage>
        <taxon>Bacteria</taxon>
        <taxon>Pseudomonadati</taxon>
        <taxon>Pseudomonadota</taxon>
        <taxon>Alphaproteobacteria</taxon>
        <taxon>Geminicoccales</taxon>
        <taxon>Geminicoccaceae</taxon>
        <taxon>Tistrella</taxon>
    </lineage>
</organism>
<sequence length="58" mass="6206">MNQIAISGHAAAARLLIDNWNAGTRLPCLPEALQPQSRAEGYAIQARLVADPSAHIGW</sequence>
<protein>
    <submittedName>
        <fullName evidence="1">Hydratase</fullName>
    </submittedName>
</protein>
<accession>A0A3B9IPW9</accession>
<dbReference type="Gene3D" id="3.90.850.10">
    <property type="entry name" value="Fumarylacetoacetase-like, C-terminal domain"/>
    <property type="match status" value="1"/>
</dbReference>
<evidence type="ECO:0000313" key="1">
    <source>
        <dbReference type="EMBL" id="HAE49353.1"/>
    </source>
</evidence>
<dbReference type="Proteomes" id="UP000257706">
    <property type="component" value="Unassembled WGS sequence"/>
</dbReference>
<dbReference type="AlphaFoldDB" id="A0A3B9IPW9"/>
<dbReference type="InterPro" id="IPR036663">
    <property type="entry name" value="Fumarylacetoacetase_C_sf"/>
</dbReference>
<proteinExistence type="predicted"/>
<name>A0A3B9IPW9_9PROT</name>
<comment type="caution">
    <text evidence="1">The sequence shown here is derived from an EMBL/GenBank/DDBJ whole genome shotgun (WGS) entry which is preliminary data.</text>
</comment>
<dbReference type="EMBL" id="DMAI01000300">
    <property type="protein sequence ID" value="HAE49353.1"/>
    <property type="molecule type" value="Genomic_DNA"/>
</dbReference>
<feature type="non-terminal residue" evidence="1">
    <location>
        <position position="58"/>
    </location>
</feature>
<evidence type="ECO:0000313" key="2">
    <source>
        <dbReference type="Proteomes" id="UP000257706"/>
    </source>
</evidence>
<dbReference type="GO" id="GO:0003824">
    <property type="term" value="F:catalytic activity"/>
    <property type="evidence" value="ECO:0007669"/>
    <property type="project" value="InterPro"/>
</dbReference>